<gene>
    <name evidence="2" type="ORF">Pr1d_51410</name>
</gene>
<organism evidence="2 3">
    <name type="scientific">Bythopirellula goksoeyrii</name>
    <dbReference type="NCBI Taxonomy" id="1400387"/>
    <lineage>
        <taxon>Bacteria</taxon>
        <taxon>Pseudomonadati</taxon>
        <taxon>Planctomycetota</taxon>
        <taxon>Planctomycetia</taxon>
        <taxon>Pirellulales</taxon>
        <taxon>Lacipirellulaceae</taxon>
        <taxon>Bythopirellula</taxon>
    </lineage>
</organism>
<dbReference type="AlphaFoldDB" id="A0A5B9QG82"/>
<feature type="region of interest" description="Disordered" evidence="1">
    <location>
        <begin position="32"/>
        <end position="51"/>
    </location>
</feature>
<dbReference type="OrthoDB" id="8564954at2"/>
<accession>A0A5B9QG82</accession>
<proteinExistence type="predicted"/>
<dbReference type="Pfam" id="PF20311">
    <property type="entry name" value="DUF6607"/>
    <property type="match status" value="1"/>
</dbReference>
<name>A0A5B9QG82_9BACT</name>
<evidence type="ECO:0000256" key="1">
    <source>
        <dbReference type="SAM" id="MobiDB-lite"/>
    </source>
</evidence>
<dbReference type="EMBL" id="CP042913">
    <property type="protein sequence ID" value="QEG37794.1"/>
    <property type="molecule type" value="Genomic_DNA"/>
</dbReference>
<dbReference type="InterPro" id="IPR046715">
    <property type="entry name" value="DUF6607"/>
</dbReference>
<protein>
    <submittedName>
        <fullName evidence="2">Uncharacterized protein</fullName>
    </submittedName>
</protein>
<keyword evidence="3" id="KW-1185">Reference proteome</keyword>
<dbReference type="KEGG" id="bgok:Pr1d_51410"/>
<evidence type="ECO:0000313" key="3">
    <source>
        <dbReference type="Proteomes" id="UP000323917"/>
    </source>
</evidence>
<sequence>MSVDSRAHDADSPKEASESVVSMAFGWPFLDPTTMETQGGTTQGSKVTLAGEPSEAWEKIRQPDLSKQERDRMAVLAMAGSFRVSFQFIESMGFAEDYKPSRPYFSWATEHVRVLADTPTFVSLQHTLVMYFEDEEMGGPMVMKHWRQDWTYEDRELVVYRGHLVWEKMKLAEEEASGGWSQAVFQVDDSPRYEAFGRWEHEAGFSRWTSNDAWRPLPRREFSVRDDYNVLGGTQAITITPTGWVHFQDNCKLQVDSKTNSPRSVACEIGINRYERILEPTIQKPADAYWAKTGDYWKEVRGAWKDIFRTRDRFQLKNQADGKKLYEEHFGYAAEIEATDSYDKENGRTHAQETVNRFLENL</sequence>
<reference evidence="2 3" key="1">
    <citation type="submission" date="2019-08" db="EMBL/GenBank/DDBJ databases">
        <title>Deep-cultivation of Planctomycetes and their phenomic and genomic characterization uncovers novel biology.</title>
        <authorList>
            <person name="Wiegand S."/>
            <person name="Jogler M."/>
            <person name="Boedeker C."/>
            <person name="Pinto D."/>
            <person name="Vollmers J."/>
            <person name="Rivas-Marin E."/>
            <person name="Kohn T."/>
            <person name="Peeters S.H."/>
            <person name="Heuer A."/>
            <person name="Rast P."/>
            <person name="Oberbeckmann S."/>
            <person name="Bunk B."/>
            <person name="Jeske O."/>
            <person name="Meyerdierks A."/>
            <person name="Storesund J.E."/>
            <person name="Kallscheuer N."/>
            <person name="Luecker S."/>
            <person name="Lage O.M."/>
            <person name="Pohl T."/>
            <person name="Merkel B.J."/>
            <person name="Hornburger P."/>
            <person name="Mueller R.-W."/>
            <person name="Bruemmer F."/>
            <person name="Labrenz M."/>
            <person name="Spormann A.M."/>
            <person name="Op den Camp H."/>
            <person name="Overmann J."/>
            <person name="Amann R."/>
            <person name="Jetten M.S.M."/>
            <person name="Mascher T."/>
            <person name="Medema M.H."/>
            <person name="Devos D.P."/>
            <person name="Kaster A.-K."/>
            <person name="Ovreas L."/>
            <person name="Rohde M."/>
            <person name="Galperin M.Y."/>
            <person name="Jogler C."/>
        </authorList>
    </citation>
    <scope>NUCLEOTIDE SEQUENCE [LARGE SCALE GENOMIC DNA]</scope>
    <source>
        <strain evidence="2 3">Pr1d</strain>
    </source>
</reference>
<dbReference type="Proteomes" id="UP000323917">
    <property type="component" value="Chromosome"/>
</dbReference>
<evidence type="ECO:0000313" key="2">
    <source>
        <dbReference type="EMBL" id="QEG37794.1"/>
    </source>
</evidence>